<feature type="transmembrane region" description="Helical" evidence="1">
    <location>
        <begin position="12"/>
        <end position="33"/>
    </location>
</feature>
<keyword evidence="1" id="KW-0472">Membrane</keyword>
<name>A0A2V1E5L3_9PLEO</name>
<keyword evidence="1" id="KW-0812">Transmembrane</keyword>
<evidence type="ECO:0000313" key="3">
    <source>
        <dbReference type="Proteomes" id="UP000244855"/>
    </source>
</evidence>
<evidence type="ECO:0000313" key="2">
    <source>
        <dbReference type="EMBL" id="PVI05412.1"/>
    </source>
</evidence>
<organism evidence="2 3">
    <name type="scientific">Periconia macrospinosa</name>
    <dbReference type="NCBI Taxonomy" id="97972"/>
    <lineage>
        <taxon>Eukaryota</taxon>
        <taxon>Fungi</taxon>
        <taxon>Dikarya</taxon>
        <taxon>Ascomycota</taxon>
        <taxon>Pezizomycotina</taxon>
        <taxon>Dothideomycetes</taxon>
        <taxon>Pleosporomycetidae</taxon>
        <taxon>Pleosporales</taxon>
        <taxon>Massarineae</taxon>
        <taxon>Periconiaceae</taxon>
        <taxon>Periconia</taxon>
    </lineage>
</organism>
<gene>
    <name evidence="2" type="ORF">DM02DRAFT_99448</name>
</gene>
<evidence type="ECO:0000256" key="1">
    <source>
        <dbReference type="SAM" id="Phobius"/>
    </source>
</evidence>
<keyword evidence="3" id="KW-1185">Reference proteome</keyword>
<reference evidence="2 3" key="1">
    <citation type="journal article" date="2018" name="Sci. Rep.">
        <title>Comparative genomics provides insights into the lifestyle and reveals functional heterogeneity of dark septate endophytic fungi.</title>
        <authorList>
            <person name="Knapp D.G."/>
            <person name="Nemeth J.B."/>
            <person name="Barry K."/>
            <person name="Hainaut M."/>
            <person name="Henrissat B."/>
            <person name="Johnson J."/>
            <person name="Kuo A."/>
            <person name="Lim J.H.P."/>
            <person name="Lipzen A."/>
            <person name="Nolan M."/>
            <person name="Ohm R.A."/>
            <person name="Tamas L."/>
            <person name="Grigoriev I.V."/>
            <person name="Spatafora J.W."/>
            <person name="Nagy L.G."/>
            <person name="Kovacs G.M."/>
        </authorList>
    </citation>
    <scope>NUCLEOTIDE SEQUENCE [LARGE SCALE GENOMIC DNA]</scope>
    <source>
        <strain evidence="2 3">DSE2036</strain>
    </source>
</reference>
<protein>
    <submittedName>
        <fullName evidence="2">Uncharacterized protein</fullName>
    </submittedName>
</protein>
<dbReference type="Proteomes" id="UP000244855">
    <property type="component" value="Unassembled WGS sequence"/>
</dbReference>
<accession>A0A2V1E5L3</accession>
<dbReference type="AlphaFoldDB" id="A0A2V1E5L3"/>
<dbReference type="EMBL" id="KZ805314">
    <property type="protein sequence ID" value="PVI05412.1"/>
    <property type="molecule type" value="Genomic_DNA"/>
</dbReference>
<keyword evidence="1" id="KW-1133">Transmembrane helix</keyword>
<proteinExistence type="predicted"/>
<sequence>MLASTSAVNSISWWLSRINILLTRAACGLIITVRFHPGSSLRTPGGIGIPQWIAKID</sequence>